<organism evidence="2 3">
    <name type="scientific">Pelusios castaneus</name>
    <name type="common">West African mud turtle</name>
    <dbReference type="NCBI Taxonomy" id="367368"/>
    <lineage>
        <taxon>Eukaryota</taxon>
        <taxon>Metazoa</taxon>
        <taxon>Chordata</taxon>
        <taxon>Craniata</taxon>
        <taxon>Vertebrata</taxon>
        <taxon>Euteleostomi</taxon>
        <taxon>Archelosauria</taxon>
        <taxon>Testudinata</taxon>
        <taxon>Testudines</taxon>
        <taxon>Pleurodira</taxon>
        <taxon>Pelomedusidae</taxon>
        <taxon>Pelusios</taxon>
    </lineage>
</organism>
<evidence type="ECO:0000313" key="2">
    <source>
        <dbReference type="Ensembl" id="ENSPCEP00000022449.1"/>
    </source>
</evidence>
<evidence type="ECO:0000256" key="1">
    <source>
        <dbReference type="SAM" id="SignalP"/>
    </source>
</evidence>
<dbReference type="Ensembl" id="ENSPCET00000023204.1">
    <property type="protein sequence ID" value="ENSPCEP00000022449.1"/>
    <property type="gene ID" value="ENSPCEG00000017142.1"/>
</dbReference>
<dbReference type="PROSITE" id="PS51257">
    <property type="entry name" value="PROKAR_LIPOPROTEIN"/>
    <property type="match status" value="1"/>
</dbReference>
<evidence type="ECO:0008006" key="4">
    <source>
        <dbReference type="Google" id="ProtNLM"/>
    </source>
</evidence>
<reference evidence="2" key="1">
    <citation type="submission" date="2025-08" db="UniProtKB">
        <authorList>
            <consortium name="Ensembl"/>
        </authorList>
    </citation>
    <scope>IDENTIFICATION</scope>
</reference>
<dbReference type="AlphaFoldDB" id="A0A8C8SN70"/>
<feature type="signal peptide" evidence="1">
    <location>
        <begin position="1"/>
        <end position="19"/>
    </location>
</feature>
<evidence type="ECO:0000313" key="3">
    <source>
        <dbReference type="Proteomes" id="UP000694393"/>
    </source>
</evidence>
<reference evidence="2" key="2">
    <citation type="submission" date="2025-09" db="UniProtKB">
        <authorList>
            <consortium name="Ensembl"/>
        </authorList>
    </citation>
    <scope>IDENTIFICATION</scope>
</reference>
<protein>
    <recommendedName>
        <fullName evidence="4">Secreted protein</fullName>
    </recommendedName>
</protein>
<keyword evidence="3" id="KW-1185">Reference proteome</keyword>
<dbReference type="Proteomes" id="UP000694393">
    <property type="component" value="Unplaced"/>
</dbReference>
<sequence length="66" mass="7199">MRNSQFLTVWFCSFLPALPASPSASPPLPLASSACSLCTGRGHREEEGGDCTFHSFFHTPFPLRCP</sequence>
<proteinExistence type="predicted"/>
<accession>A0A8C8SN70</accession>
<feature type="chain" id="PRO_5034296301" description="Secreted protein" evidence="1">
    <location>
        <begin position="20"/>
        <end position="66"/>
    </location>
</feature>
<keyword evidence="1" id="KW-0732">Signal</keyword>
<name>A0A8C8SN70_9SAUR</name>